<reference evidence="1 2" key="1">
    <citation type="journal article" date="2022" name="bioRxiv">
        <title>Genomics of Preaxostyla Flagellates Illuminates Evolutionary Transitions and the Path Towards Mitochondrial Loss.</title>
        <authorList>
            <person name="Novak L.V.F."/>
            <person name="Treitli S.C."/>
            <person name="Pyrih J."/>
            <person name="Halakuc P."/>
            <person name="Pipaliya S.V."/>
            <person name="Vacek V."/>
            <person name="Brzon O."/>
            <person name="Soukal P."/>
            <person name="Eme L."/>
            <person name="Dacks J.B."/>
            <person name="Karnkowska A."/>
            <person name="Elias M."/>
            <person name="Hampl V."/>
        </authorList>
    </citation>
    <scope>NUCLEOTIDE SEQUENCE [LARGE SCALE GENOMIC DNA]</scope>
    <source>
        <strain evidence="1">NAU3</strain>
        <tissue evidence="1">Gut</tissue>
    </source>
</reference>
<gene>
    <name evidence="1" type="ORF">BLNAU_4301</name>
</gene>
<proteinExistence type="predicted"/>
<accession>A0ABQ9YA76</accession>
<name>A0ABQ9YA76_9EUKA</name>
<dbReference type="Proteomes" id="UP001281761">
    <property type="component" value="Unassembled WGS sequence"/>
</dbReference>
<sequence>MALYSLHTQSESDLATRSFLQTHKIPSASTDSSSELVPFAGRLCGTLAVHASQIKTLFTESSYDDPTISALSTTLPEESPRLTGNALLEVLSEEFALIDSLSIYWNLTFRNILIDHNGDSLLKSTIITCLDLLEHENTESNSPPTDRADLMLNILDSSWNCFVNCIWPGSTSLLPVIESVFSDVPQLCSLLERTCRHSSQTDRAHIHMIVHISFKFPRLRRLILEENLIHRVIDTSKPMTIPTIHGKFHKGLIWAILSLIWDPTEITKDEEELKRIRILQFERVLKPAKQYLEFILQREESIPIVPRPSIALSTIIAGLLRDTLTLERNLFEDGVIVETGREEWEVGWLMEKTNEQNLGDKLKKIREDDEKMKTNEKARWKKRVERQREAGHEDALEGWLLRRDNEPQSEIVQYVRNEGKERGMNGRL</sequence>
<dbReference type="EMBL" id="JARBJD010000021">
    <property type="protein sequence ID" value="KAK2960646.1"/>
    <property type="molecule type" value="Genomic_DNA"/>
</dbReference>
<keyword evidence="2" id="KW-1185">Reference proteome</keyword>
<protein>
    <submittedName>
        <fullName evidence="1">Uncharacterized protein</fullName>
    </submittedName>
</protein>
<comment type="caution">
    <text evidence="1">The sequence shown here is derived from an EMBL/GenBank/DDBJ whole genome shotgun (WGS) entry which is preliminary data.</text>
</comment>
<organism evidence="1 2">
    <name type="scientific">Blattamonas nauphoetae</name>
    <dbReference type="NCBI Taxonomy" id="2049346"/>
    <lineage>
        <taxon>Eukaryota</taxon>
        <taxon>Metamonada</taxon>
        <taxon>Preaxostyla</taxon>
        <taxon>Oxymonadida</taxon>
        <taxon>Blattamonas</taxon>
    </lineage>
</organism>
<evidence type="ECO:0000313" key="2">
    <source>
        <dbReference type="Proteomes" id="UP001281761"/>
    </source>
</evidence>
<evidence type="ECO:0000313" key="1">
    <source>
        <dbReference type="EMBL" id="KAK2960646.1"/>
    </source>
</evidence>